<protein>
    <recommendedName>
        <fullName evidence="10">AP2/ERF domain-containing protein</fullName>
    </recommendedName>
</protein>
<evidence type="ECO:0000259" key="10">
    <source>
        <dbReference type="PROSITE" id="PS51032"/>
    </source>
</evidence>
<dbReference type="SMART" id="SM00380">
    <property type="entry name" value="AP2"/>
    <property type="match status" value="2"/>
</dbReference>
<dbReference type="SUPFAM" id="SSF54171">
    <property type="entry name" value="DNA-binding domain"/>
    <property type="match status" value="2"/>
</dbReference>
<feature type="region of interest" description="Disordered" evidence="9">
    <location>
        <begin position="151"/>
        <end position="170"/>
    </location>
</feature>
<reference evidence="12" key="1">
    <citation type="journal article" date="2019" name="Gigascience">
        <title>De novo genome assembly of the endangered Acer yangbiense, a plant species with extremely small populations endemic to Yunnan Province, China.</title>
        <authorList>
            <person name="Yang J."/>
            <person name="Wariss H.M."/>
            <person name="Tao L."/>
            <person name="Zhang R."/>
            <person name="Yun Q."/>
            <person name="Hollingsworth P."/>
            <person name="Dao Z."/>
            <person name="Luo G."/>
            <person name="Guo H."/>
            <person name="Ma Y."/>
            <person name="Sun W."/>
        </authorList>
    </citation>
    <scope>NUCLEOTIDE SEQUENCE [LARGE SCALE GENOMIC DNA]</scope>
    <source>
        <strain evidence="12">cv. br00</strain>
    </source>
</reference>
<dbReference type="GO" id="GO:0005634">
    <property type="term" value="C:nucleus"/>
    <property type="evidence" value="ECO:0007669"/>
    <property type="project" value="UniProtKB-SubCell"/>
</dbReference>
<feature type="compositionally biased region" description="Low complexity" evidence="9">
    <location>
        <begin position="36"/>
        <end position="48"/>
    </location>
</feature>
<evidence type="ECO:0000256" key="4">
    <source>
        <dbReference type="ARBA" id="ARBA00023125"/>
    </source>
</evidence>
<comment type="caution">
    <text evidence="11">The sequence shown here is derived from an EMBL/GenBank/DDBJ whole genome shotgun (WGS) entry which is preliminary data.</text>
</comment>
<dbReference type="Proteomes" id="UP000326939">
    <property type="component" value="Chromosome 7"/>
</dbReference>
<feature type="domain" description="AP2/ERF" evidence="10">
    <location>
        <begin position="172"/>
        <end position="228"/>
    </location>
</feature>
<keyword evidence="2" id="KW-0677">Repeat</keyword>
<evidence type="ECO:0000313" key="11">
    <source>
        <dbReference type="EMBL" id="KAB5547831.1"/>
    </source>
</evidence>
<keyword evidence="5" id="KW-0010">Activator</keyword>
<dbReference type="AlphaFoldDB" id="A0A5N5M0I2"/>
<evidence type="ECO:0000313" key="12">
    <source>
        <dbReference type="Proteomes" id="UP000326939"/>
    </source>
</evidence>
<keyword evidence="4" id="KW-0238">DNA-binding</keyword>
<gene>
    <name evidence="11" type="ORF">DKX38_011237</name>
</gene>
<keyword evidence="6" id="KW-0804">Transcription</keyword>
<feature type="domain" description="AP2/ERF" evidence="10">
    <location>
        <begin position="289"/>
        <end position="346"/>
    </location>
</feature>
<evidence type="ECO:0000256" key="6">
    <source>
        <dbReference type="ARBA" id="ARBA00023163"/>
    </source>
</evidence>
<name>A0A5N5M0I2_9ROSI</name>
<comment type="similarity">
    <text evidence="8">Belongs to the AP2/ERF transcription factor family. AP2 subfamily.</text>
</comment>
<comment type="subcellular location">
    <subcellularLocation>
        <location evidence="1">Nucleus</location>
    </subcellularLocation>
</comment>
<dbReference type="FunFam" id="3.30.730.10:FF:000002">
    <property type="entry name" value="AP2-like ethylene-responsive transcription factor"/>
    <property type="match status" value="1"/>
</dbReference>
<evidence type="ECO:0000256" key="8">
    <source>
        <dbReference type="ARBA" id="ARBA00037973"/>
    </source>
</evidence>
<keyword evidence="3" id="KW-0805">Transcription regulation</keyword>
<feature type="region of interest" description="Disordered" evidence="9">
    <location>
        <begin position="1"/>
        <end position="61"/>
    </location>
</feature>
<dbReference type="GO" id="GO:0003677">
    <property type="term" value="F:DNA binding"/>
    <property type="evidence" value="ECO:0007669"/>
    <property type="project" value="UniProtKB-KW"/>
</dbReference>
<dbReference type="EMBL" id="VDCV01000007">
    <property type="protein sequence ID" value="KAB5547831.1"/>
    <property type="molecule type" value="Genomic_DNA"/>
</dbReference>
<evidence type="ECO:0000256" key="7">
    <source>
        <dbReference type="ARBA" id="ARBA00023242"/>
    </source>
</evidence>
<accession>A0A5N5M0I2</accession>
<keyword evidence="7" id="KW-0539">Nucleus</keyword>
<dbReference type="Gene3D" id="3.30.730.10">
    <property type="entry name" value="AP2/ERF domain"/>
    <property type="match status" value="2"/>
</dbReference>
<evidence type="ECO:0000256" key="5">
    <source>
        <dbReference type="ARBA" id="ARBA00023159"/>
    </source>
</evidence>
<dbReference type="Pfam" id="PF00847">
    <property type="entry name" value="AP2"/>
    <property type="match status" value="2"/>
</dbReference>
<dbReference type="GO" id="GO:0003700">
    <property type="term" value="F:DNA-binding transcription factor activity"/>
    <property type="evidence" value="ECO:0007669"/>
    <property type="project" value="InterPro"/>
</dbReference>
<dbReference type="CDD" id="cd00018">
    <property type="entry name" value="AP2"/>
    <property type="match status" value="2"/>
</dbReference>
<dbReference type="InterPro" id="IPR036955">
    <property type="entry name" value="AP2/ERF_dom_sf"/>
</dbReference>
<dbReference type="PANTHER" id="PTHR32467:SF142">
    <property type="entry name" value="FLORAL HOMEOTIC PROTEIN APETALA 2"/>
    <property type="match status" value="1"/>
</dbReference>
<dbReference type="FunFam" id="3.30.730.10:FF:000004">
    <property type="entry name" value="AP2-like ethylene-responsive transcription factor"/>
    <property type="match status" value="1"/>
</dbReference>
<evidence type="ECO:0000256" key="3">
    <source>
        <dbReference type="ARBA" id="ARBA00023015"/>
    </source>
</evidence>
<evidence type="ECO:0000256" key="2">
    <source>
        <dbReference type="ARBA" id="ARBA00022737"/>
    </source>
</evidence>
<evidence type="ECO:0000256" key="1">
    <source>
        <dbReference type="ARBA" id="ARBA00004123"/>
    </source>
</evidence>
<dbReference type="PROSITE" id="PS51032">
    <property type="entry name" value="AP2_ERF"/>
    <property type="match status" value="2"/>
</dbReference>
<evidence type="ECO:0000256" key="9">
    <source>
        <dbReference type="SAM" id="MobiDB-lite"/>
    </source>
</evidence>
<sequence length="551" mass="61444">MWNLNDSPDQARDDESEGCSSQKTSIDGDDDKGKRVGSVSNSSSSAVVIEDGSEEEDAVGEKGNKIIKKRSMSFSSSKIFGFSVPYDQDSVDMSDPPVTRQFFPLEDQEMGSTSGGGGSFGGGDGVGGGFPRAHWVGVKFCQSESSFASQKSMEVSQPLKKSRRGPRSRSSQYRGVTFYRRTGRWESHIWDCGKQVYLGGFDTAHAAARAYDRAAIKFRGVEADINFRIEDYEEDLKQVKGEVERERGGERDFVFSIFFSFLYMSNLTKEEFVHVLRRQSTGFPRGSSKYRGVTLHKCGRWEARMGQFLGKKYVYLGLFDTEIEAARAYDKAAIKCNGKEAVTNFDPSIYANELNSIGNAADHSLDLSLGNPASKQNSVEFGEDRHNVAMDPATMPSEPNWQNQGLRPKLNLHRSDNDGHGRDGYGETETTRLLSKIHIQSPASLKSSEMPRYEQQFRSHGDSQMNPFLPPQFNSPNYQIQYPSSSNGGRIGSDLSLTPAELHYRHHYQQWQAGPPQFANAAASSGFQQQIRTPQNWLLQKNGFNSLTRPS</sequence>
<dbReference type="PANTHER" id="PTHR32467">
    <property type="entry name" value="AP2-LIKE ETHYLENE-RESPONSIVE TRANSCRIPTION FACTOR"/>
    <property type="match status" value="1"/>
</dbReference>
<dbReference type="InterPro" id="IPR001471">
    <property type="entry name" value="AP2/ERF_dom"/>
</dbReference>
<proteinExistence type="inferred from homology"/>
<dbReference type="PRINTS" id="PR00367">
    <property type="entry name" value="ETHRSPELEMNT"/>
</dbReference>
<keyword evidence="12" id="KW-1185">Reference proteome</keyword>
<organism evidence="11 12">
    <name type="scientific">Salix brachista</name>
    <dbReference type="NCBI Taxonomy" id="2182728"/>
    <lineage>
        <taxon>Eukaryota</taxon>
        <taxon>Viridiplantae</taxon>
        <taxon>Streptophyta</taxon>
        <taxon>Embryophyta</taxon>
        <taxon>Tracheophyta</taxon>
        <taxon>Spermatophyta</taxon>
        <taxon>Magnoliopsida</taxon>
        <taxon>eudicotyledons</taxon>
        <taxon>Gunneridae</taxon>
        <taxon>Pentapetalae</taxon>
        <taxon>rosids</taxon>
        <taxon>fabids</taxon>
        <taxon>Malpighiales</taxon>
        <taxon>Salicaceae</taxon>
        <taxon>Saliceae</taxon>
        <taxon>Salix</taxon>
    </lineage>
</organism>
<dbReference type="InterPro" id="IPR016177">
    <property type="entry name" value="DNA-bd_dom_sf"/>
</dbReference>